<accession>A0A0J8DA62</accession>
<evidence type="ECO:0000313" key="5">
    <source>
        <dbReference type="Proteomes" id="UP000036756"/>
    </source>
</evidence>
<comment type="caution">
    <text evidence="4">The sequence shown here is derived from an EMBL/GenBank/DDBJ whole genome shotgun (WGS) entry which is preliminary data.</text>
</comment>
<evidence type="ECO:0000256" key="1">
    <source>
        <dbReference type="ARBA" id="ARBA00022801"/>
    </source>
</evidence>
<dbReference type="RefSeq" id="WP_048571572.1">
    <property type="nucleotide sequence ID" value="NZ_LFVU01000028.1"/>
</dbReference>
<dbReference type="InterPro" id="IPR014234">
    <property type="entry name" value="Spore_CwlD"/>
</dbReference>
<proteinExistence type="predicted"/>
<dbReference type="PANTHER" id="PTHR30404:SF0">
    <property type="entry name" value="N-ACETYLMURAMOYL-L-ALANINE AMIDASE AMIC"/>
    <property type="match status" value="1"/>
</dbReference>
<evidence type="ECO:0000259" key="3">
    <source>
        <dbReference type="SMART" id="SM00646"/>
    </source>
</evidence>
<keyword evidence="2" id="KW-0812">Transmembrane</keyword>
<dbReference type="GO" id="GO:0009253">
    <property type="term" value="P:peptidoglycan catabolic process"/>
    <property type="evidence" value="ECO:0007669"/>
    <property type="project" value="InterPro"/>
</dbReference>
<dbReference type="GO" id="GO:0008745">
    <property type="term" value="F:N-acetylmuramoyl-L-alanine amidase activity"/>
    <property type="evidence" value="ECO:0007669"/>
    <property type="project" value="UniProtKB-EC"/>
</dbReference>
<protein>
    <submittedName>
        <fullName evidence="4">Germination-specific N-acetylmuramoyl-L-alanine amidase CwlD</fullName>
        <ecNumber evidence="4">3.5.1.28</ecNumber>
    </submittedName>
</protein>
<dbReference type="EMBL" id="LFVU01000028">
    <property type="protein sequence ID" value="KMT21204.1"/>
    <property type="molecule type" value="Genomic_DNA"/>
</dbReference>
<dbReference type="PATRIC" id="fig|1121307.3.peg.804"/>
<name>A0A0J8DA62_CLOCY</name>
<feature type="domain" description="MurNAc-LAA" evidence="3">
    <location>
        <begin position="118"/>
        <end position="228"/>
    </location>
</feature>
<keyword evidence="5" id="KW-1185">Reference proteome</keyword>
<dbReference type="NCBIfam" id="TIGR02883">
    <property type="entry name" value="spore_cwlD"/>
    <property type="match status" value="1"/>
</dbReference>
<dbReference type="InterPro" id="IPR050695">
    <property type="entry name" value="N-acetylmuramoyl_amidase_3"/>
</dbReference>
<dbReference type="CDD" id="cd02696">
    <property type="entry name" value="MurNAc-LAA"/>
    <property type="match status" value="1"/>
</dbReference>
<evidence type="ECO:0000256" key="2">
    <source>
        <dbReference type="SAM" id="Phobius"/>
    </source>
</evidence>
<keyword evidence="1 4" id="KW-0378">Hydrolase</keyword>
<keyword evidence="2" id="KW-0472">Membrane</keyword>
<organism evidence="4 5">
    <name type="scientific">Clostridium cylindrosporum DSM 605</name>
    <dbReference type="NCBI Taxonomy" id="1121307"/>
    <lineage>
        <taxon>Bacteria</taxon>
        <taxon>Bacillati</taxon>
        <taxon>Bacillota</taxon>
        <taxon>Clostridia</taxon>
        <taxon>Eubacteriales</taxon>
        <taxon>Clostridiaceae</taxon>
        <taxon>Clostridium</taxon>
    </lineage>
</organism>
<sequence>MKKKLAIINAIIVSLIVALILILDISYLNTFTDKLFGLSAKGSKTIVIDAGHGGRDGGAVGKGGTLEKDINLLLAKKIKSYIEENGDNCIMIREVDEDLFGEIGSGKSKKQQDLKKRKDLIKEYNADLFISIHLNSFPNSKGAQVFYQKGDENGQVLAKTLQDALVKNLDPNNKRIEKESNTYYLLKNNDIPSVIVECGFLSNPSEENLLKDDSYQNKIATSVFYGIERYFELKK</sequence>
<dbReference type="AlphaFoldDB" id="A0A0J8DA62"/>
<dbReference type="GO" id="GO:0030288">
    <property type="term" value="C:outer membrane-bounded periplasmic space"/>
    <property type="evidence" value="ECO:0007669"/>
    <property type="project" value="TreeGrafter"/>
</dbReference>
<dbReference type="InterPro" id="IPR002508">
    <property type="entry name" value="MurNAc-LAA_cat"/>
</dbReference>
<dbReference type="SUPFAM" id="SSF53187">
    <property type="entry name" value="Zn-dependent exopeptidases"/>
    <property type="match status" value="1"/>
</dbReference>
<dbReference type="Proteomes" id="UP000036756">
    <property type="component" value="Unassembled WGS sequence"/>
</dbReference>
<keyword evidence="2" id="KW-1133">Transmembrane helix</keyword>
<reference evidence="4 5" key="1">
    <citation type="submission" date="2015-06" db="EMBL/GenBank/DDBJ databases">
        <title>Draft genome sequence of the purine-degrading Clostridium cylindrosporum HC-1 (DSM 605).</title>
        <authorList>
            <person name="Poehlein A."/>
            <person name="Schiel-Bengelsdorf B."/>
            <person name="Bengelsdorf F."/>
            <person name="Daniel R."/>
            <person name="Duerre P."/>
        </authorList>
    </citation>
    <scope>NUCLEOTIDE SEQUENCE [LARGE SCALE GENOMIC DNA]</scope>
    <source>
        <strain evidence="4 5">DSM 605</strain>
    </source>
</reference>
<gene>
    <name evidence="4" type="primary">cwlD</name>
    <name evidence="4" type="ORF">CLCY_1c04380</name>
</gene>
<dbReference type="EC" id="3.5.1.28" evidence="4"/>
<dbReference type="STRING" id="1121307.CLCY_1c04380"/>
<dbReference type="PANTHER" id="PTHR30404">
    <property type="entry name" value="N-ACETYLMURAMOYL-L-ALANINE AMIDASE"/>
    <property type="match status" value="1"/>
</dbReference>
<dbReference type="SMART" id="SM00646">
    <property type="entry name" value="Ami_3"/>
    <property type="match status" value="1"/>
</dbReference>
<dbReference type="Gene3D" id="3.40.630.40">
    <property type="entry name" value="Zn-dependent exopeptidases"/>
    <property type="match status" value="1"/>
</dbReference>
<feature type="transmembrane region" description="Helical" evidence="2">
    <location>
        <begin position="7"/>
        <end position="28"/>
    </location>
</feature>
<dbReference type="Pfam" id="PF01520">
    <property type="entry name" value="Amidase_3"/>
    <property type="match status" value="1"/>
</dbReference>
<evidence type="ECO:0000313" key="4">
    <source>
        <dbReference type="EMBL" id="KMT21204.1"/>
    </source>
</evidence>